<evidence type="ECO:0000256" key="5">
    <source>
        <dbReference type="ARBA" id="ARBA00048391"/>
    </source>
</evidence>
<dbReference type="NCBIfam" id="TIGR00536">
    <property type="entry name" value="hemK_fam"/>
    <property type="match status" value="1"/>
</dbReference>
<dbReference type="InterPro" id="IPR004556">
    <property type="entry name" value="HemK-like"/>
</dbReference>
<dbReference type="CDD" id="cd02440">
    <property type="entry name" value="AdoMet_MTases"/>
    <property type="match status" value="1"/>
</dbReference>
<evidence type="ECO:0000256" key="1">
    <source>
        <dbReference type="ARBA" id="ARBA00012771"/>
    </source>
</evidence>
<gene>
    <name evidence="9" type="primary">LOC111110422</name>
</gene>
<dbReference type="OrthoDB" id="269872at2759"/>
<comment type="catalytic activity">
    <reaction evidence="5">
        <text>L-glutaminyl-[peptide chain release factor] + S-adenosyl-L-methionine = N(5)-methyl-L-glutaminyl-[peptide chain release factor] + S-adenosyl-L-homocysteine + H(+)</text>
        <dbReference type="Rhea" id="RHEA:42896"/>
        <dbReference type="Rhea" id="RHEA-COMP:10271"/>
        <dbReference type="Rhea" id="RHEA-COMP:10272"/>
        <dbReference type="ChEBI" id="CHEBI:15378"/>
        <dbReference type="ChEBI" id="CHEBI:30011"/>
        <dbReference type="ChEBI" id="CHEBI:57856"/>
        <dbReference type="ChEBI" id="CHEBI:59789"/>
        <dbReference type="ChEBI" id="CHEBI:61891"/>
        <dbReference type="EC" id="2.1.1.297"/>
    </reaction>
</comment>
<evidence type="ECO:0000313" key="8">
    <source>
        <dbReference type="Proteomes" id="UP000694844"/>
    </source>
</evidence>
<dbReference type="AlphaFoldDB" id="A0A8B8BGY0"/>
<dbReference type="EC" id="2.1.1.297" evidence="1"/>
<accession>A0A8B8BGY0</accession>
<name>A0A8B8BGY0_CRAVI</name>
<evidence type="ECO:0000313" key="9">
    <source>
        <dbReference type="RefSeq" id="XP_022302627.1"/>
    </source>
</evidence>
<feature type="domain" description="Methyltransferase small" evidence="6">
    <location>
        <begin position="142"/>
        <end position="227"/>
    </location>
</feature>
<evidence type="ECO:0000259" key="6">
    <source>
        <dbReference type="Pfam" id="PF05175"/>
    </source>
</evidence>
<keyword evidence="3" id="KW-0808">Transferase</keyword>
<dbReference type="Pfam" id="PF05175">
    <property type="entry name" value="MTS"/>
    <property type="match status" value="1"/>
</dbReference>
<dbReference type="InterPro" id="IPR002052">
    <property type="entry name" value="DNA_methylase_N6_adenine_CS"/>
</dbReference>
<evidence type="ECO:0000259" key="7">
    <source>
        <dbReference type="Pfam" id="PF17827"/>
    </source>
</evidence>
<dbReference type="KEGG" id="cvn:111110422"/>
<dbReference type="InterPro" id="IPR029063">
    <property type="entry name" value="SAM-dependent_MTases_sf"/>
</dbReference>
<dbReference type="Gene3D" id="3.40.50.150">
    <property type="entry name" value="Vaccinia Virus protein VP39"/>
    <property type="match status" value="1"/>
</dbReference>
<evidence type="ECO:0000256" key="2">
    <source>
        <dbReference type="ARBA" id="ARBA00022603"/>
    </source>
</evidence>
<dbReference type="GeneID" id="111110422"/>
<evidence type="ECO:0000256" key="4">
    <source>
        <dbReference type="ARBA" id="ARBA00022691"/>
    </source>
</evidence>
<dbReference type="RefSeq" id="XP_022302627.1">
    <property type="nucleotide sequence ID" value="XM_022446919.1"/>
</dbReference>
<proteinExistence type="predicted"/>
<dbReference type="PANTHER" id="PTHR18895:SF74">
    <property type="entry name" value="MTRF1L RELEASE FACTOR GLUTAMINE METHYLTRANSFERASE"/>
    <property type="match status" value="1"/>
</dbReference>
<dbReference type="Pfam" id="PF17827">
    <property type="entry name" value="PrmC_N"/>
    <property type="match status" value="1"/>
</dbReference>
<evidence type="ECO:0000256" key="3">
    <source>
        <dbReference type="ARBA" id="ARBA00022679"/>
    </source>
</evidence>
<dbReference type="PANTHER" id="PTHR18895">
    <property type="entry name" value="HEMK METHYLTRANSFERASE"/>
    <property type="match status" value="1"/>
</dbReference>
<dbReference type="Gene3D" id="1.10.8.10">
    <property type="entry name" value="DNA helicase RuvA subunit, C-terminal domain"/>
    <property type="match status" value="1"/>
</dbReference>
<dbReference type="PROSITE" id="PS00092">
    <property type="entry name" value="N6_MTASE"/>
    <property type="match status" value="1"/>
</dbReference>
<dbReference type="InterPro" id="IPR007848">
    <property type="entry name" value="Small_mtfrase_dom"/>
</dbReference>
<dbReference type="Proteomes" id="UP000694844">
    <property type="component" value="Chromosome 8"/>
</dbReference>
<protein>
    <recommendedName>
        <fullName evidence="1">peptide chain release factor N(5)-glutamine methyltransferase</fullName>
        <ecNumber evidence="1">2.1.1.297</ecNumber>
    </recommendedName>
</protein>
<dbReference type="SUPFAM" id="SSF53335">
    <property type="entry name" value="S-adenosyl-L-methionine-dependent methyltransferases"/>
    <property type="match status" value="1"/>
</dbReference>
<dbReference type="GO" id="GO:0102559">
    <property type="term" value="F:peptide chain release factor N(5)-glutamine methyltransferase activity"/>
    <property type="evidence" value="ECO:0007669"/>
    <property type="project" value="UniProtKB-EC"/>
</dbReference>
<feature type="domain" description="Release factor glutamine methyltransferase N-terminal" evidence="7">
    <location>
        <begin position="37"/>
        <end position="104"/>
    </location>
</feature>
<keyword evidence="8" id="KW-1185">Reference proteome</keyword>
<dbReference type="InterPro" id="IPR040758">
    <property type="entry name" value="PrmC_N"/>
</dbReference>
<dbReference type="NCBIfam" id="TIGR03534">
    <property type="entry name" value="RF_mod_PrmC"/>
    <property type="match status" value="1"/>
</dbReference>
<organism evidence="8 9">
    <name type="scientific">Crassostrea virginica</name>
    <name type="common">Eastern oyster</name>
    <dbReference type="NCBI Taxonomy" id="6565"/>
    <lineage>
        <taxon>Eukaryota</taxon>
        <taxon>Metazoa</taxon>
        <taxon>Spiralia</taxon>
        <taxon>Lophotrochozoa</taxon>
        <taxon>Mollusca</taxon>
        <taxon>Bivalvia</taxon>
        <taxon>Autobranchia</taxon>
        <taxon>Pteriomorphia</taxon>
        <taxon>Ostreida</taxon>
        <taxon>Ostreoidea</taxon>
        <taxon>Ostreidae</taxon>
        <taxon>Crassostrea</taxon>
    </lineage>
</organism>
<reference evidence="9" key="1">
    <citation type="submission" date="2025-08" db="UniProtKB">
        <authorList>
            <consortium name="RefSeq"/>
        </authorList>
    </citation>
    <scope>IDENTIFICATION</scope>
    <source>
        <tissue evidence="9">Whole sample</tissue>
    </source>
</reference>
<keyword evidence="4" id="KW-0949">S-adenosyl-L-methionine</keyword>
<dbReference type="InterPro" id="IPR019874">
    <property type="entry name" value="RF_methyltr_PrmC"/>
</dbReference>
<keyword evidence="2" id="KW-0489">Methyltransferase</keyword>
<dbReference type="GO" id="GO:0005739">
    <property type="term" value="C:mitochondrion"/>
    <property type="evidence" value="ECO:0007669"/>
    <property type="project" value="TreeGrafter"/>
</dbReference>
<sequence length="322" mass="37134">MQCLRNIQRYNLISFTKGITYCQFSSKSIDVNKLRMELTKEFQNVGIERRESLLSAEYIIAHVLGKKMFHEVSRKTIIPEAQWLQIKELAKKRSERMPLQYVLGEWDFHDFTVKLSPPVLIPRPETEELVEYVLQDVGPDRSCQKFLEVGCGSGAVTLCLLSKLPWITAVACDISREACDLTTENLTKYQVDWRAVVLNMDFKDSETIQRICELGPFDFILSNPPYIPSADIDHLDPEVKTYEDRRALDGGQDGLDFVRHLLAMSPPLLKTNGKLWFETGLEQHGLIKTMIDSKPEQDLTFLQSLEDITNRERFCLIQKKSR</sequence>
<dbReference type="GO" id="GO:0003676">
    <property type="term" value="F:nucleic acid binding"/>
    <property type="evidence" value="ECO:0007669"/>
    <property type="project" value="InterPro"/>
</dbReference>
<dbReference type="InterPro" id="IPR050320">
    <property type="entry name" value="N5-glutamine_MTase"/>
</dbReference>
<dbReference type="GO" id="GO:0032259">
    <property type="term" value="P:methylation"/>
    <property type="evidence" value="ECO:0007669"/>
    <property type="project" value="UniProtKB-KW"/>
</dbReference>